<accession>A0A836GZ54</accession>
<feature type="compositionally biased region" description="Basic and acidic residues" evidence="1">
    <location>
        <begin position="926"/>
        <end position="936"/>
    </location>
</feature>
<sequence length="1063" mass="114001">MYAVEISAGSPCRAAPYYSLVIRKPYILGQDAAADFSLAYEGVSAEHVSMTVLHEKEAAHEVSAATLAAAAADQDGKDAAEGAQEEQHNEAAAVSDEAEVGDGNLVVRVTALPTKGDAEVRLGDTILEAGDSAIARDGDVLYLGDSVSATFRYRPLMVSIEAGAYPEEYVSDLRRMFGQLGATLVDEPIPSHEAPAAPIGQLYCAAELHDSPSCLAALSYGYSVVQPTYVFEWFAALAKNAAAPLSTLPAPSRFEVAVRCATHPTSTTYLRPESETCPFSLYSIPLTAMTKRSRADLFANRAFFFFTDAAATRYGRAVEHCGGAVYGPGDVEAAKEAIRMLVESQREAGMPSDCLPSNFYIIIDSASEATLLSSGLEAASPELLAFIEEACAAFGATHLPVMGDHTLFTALLSNKFCEKPVRLATEMSPAASVGCIPAHCGRTDAAMVPSLTPHADGGEEGVGTASSRAPRSVCGGSGGAPTRPRSTSRVSERRASLLPCSTTRTPSRSQMRSFSRQRARSFSRATGQSSEGPLSACGTAPGGYGRRHLAPSVFGSEVRSFVDDFDSLRLRIYAFLVREEPKLDQAIMIYRKKYFVDSDTMEYALEVKAEAVDFMEHVDDLLADTASRGAYTEALRRFWRDCRDMDMKAQHLLHCWDRSMPAAALPRRILSRRASSTESRRTASLRSMNPRGASQSSKSLAPVACGAESATADVLNGADSNRVAKAFSNIQHPLGSDDARESGELFTNSEMLSGLENASHTQNSIVPLNVAVVTRRSSTAAAASATGRRAASASGRQSQRRSYTPSLSQPRSGAAVGMQRHALMELRSTWVRERNAAARTDQPLQSERQPKPQKRQKKSKKRQSKSRKPALQTSEPALVAYTTRRRRQAAPKPEFATDSPAFVRARSAGRIGNTNARGSLPAQSQPEREDNGERFSEGYANLDEAEGEMKASMRIERTNARTAEAGDAEEEESQLRTEPPPVPEAAPTKAARATARHAWPMTLESPIDSASASKRVKPASASRRANGKGVAAPAADNGNGYHQRRASNVAAANGNGYANPQSD</sequence>
<protein>
    <submittedName>
        <fullName evidence="2">Uncharacterized protein</fullName>
    </submittedName>
</protein>
<dbReference type="KEGG" id="loi:92362729"/>
<evidence type="ECO:0000313" key="2">
    <source>
        <dbReference type="EMBL" id="KAG5481809.1"/>
    </source>
</evidence>
<feature type="region of interest" description="Disordered" evidence="1">
    <location>
        <begin position="780"/>
        <end position="817"/>
    </location>
</feature>
<reference evidence="3" key="2">
    <citation type="journal article" date="2021" name="Sci. Data">
        <title>Chromosome-scale genome sequencing, assembly and annotation of six genomes from subfamily Leishmaniinae.</title>
        <authorList>
            <person name="Almutairi H."/>
            <person name="Urbaniak M.D."/>
            <person name="Bates M.D."/>
            <person name="Jariyapan N."/>
            <person name="Kwakye-Nuako G."/>
            <person name="Thomaz Soccol V."/>
            <person name="Al-Salem W.S."/>
            <person name="Dillon R.J."/>
            <person name="Bates P.A."/>
            <person name="Gatherer D."/>
        </authorList>
    </citation>
    <scope>NUCLEOTIDE SEQUENCE [LARGE SCALE GENOMIC DNA]</scope>
</reference>
<reference evidence="3" key="1">
    <citation type="journal article" date="2021" name="Microbiol. Resour. Announc.">
        <title>LGAAP: Leishmaniinae Genome Assembly and Annotation Pipeline.</title>
        <authorList>
            <person name="Almutairi H."/>
            <person name="Urbaniak M.D."/>
            <person name="Bates M.D."/>
            <person name="Jariyapan N."/>
            <person name="Kwakye-Nuako G."/>
            <person name="Thomaz-Soccol V."/>
            <person name="Al-Salem W.S."/>
            <person name="Dillon R.J."/>
            <person name="Bates P.A."/>
            <person name="Gatherer D."/>
        </authorList>
    </citation>
    <scope>NUCLEOTIDE SEQUENCE [LARGE SCALE GENOMIC DNA]</scope>
</reference>
<evidence type="ECO:0000313" key="3">
    <source>
        <dbReference type="Proteomes" id="UP000674143"/>
    </source>
</evidence>
<proteinExistence type="predicted"/>
<dbReference type="Proteomes" id="UP000674143">
    <property type="component" value="Unassembled WGS sequence"/>
</dbReference>
<feature type="compositionally biased region" description="Polar residues" evidence="1">
    <location>
        <begin position="912"/>
        <end position="925"/>
    </location>
</feature>
<feature type="compositionally biased region" description="Basic and acidic residues" evidence="1">
    <location>
        <begin position="947"/>
        <end position="959"/>
    </location>
</feature>
<feature type="region of interest" description="Disordered" evidence="1">
    <location>
        <begin position="670"/>
        <end position="700"/>
    </location>
</feature>
<feature type="region of interest" description="Disordered" evidence="1">
    <location>
        <begin position="837"/>
        <end position="1063"/>
    </location>
</feature>
<feature type="compositionally biased region" description="Basic residues" evidence="1">
    <location>
        <begin position="851"/>
        <end position="868"/>
    </location>
</feature>
<feature type="compositionally biased region" description="Low complexity" evidence="1">
    <location>
        <begin position="780"/>
        <end position="802"/>
    </location>
</feature>
<dbReference type="GeneID" id="92362729"/>
<keyword evidence="3" id="KW-1185">Reference proteome</keyword>
<evidence type="ECO:0000256" key="1">
    <source>
        <dbReference type="SAM" id="MobiDB-lite"/>
    </source>
</evidence>
<dbReference type="AlphaFoldDB" id="A0A836GZ54"/>
<feature type="compositionally biased region" description="Basic and acidic residues" evidence="1">
    <location>
        <begin position="74"/>
        <end position="89"/>
    </location>
</feature>
<feature type="compositionally biased region" description="Low complexity" evidence="1">
    <location>
        <begin position="1046"/>
        <end position="1063"/>
    </location>
</feature>
<dbReference type="RefSeq" id="XP_067064169.1">
    <property type="nucleotide sequence ID" value="XM_067208795.1"/>
</dbReference>
<gene>
    <name evidence="2" type="ORF">LSCM4_06885</name>
</gene>
<feature type="compositionally biased region" description="Low complexity" evidence="1">
    <location>
        <begin position="672"/>
        <end position="687"/>
    </location>
</feature>
<dbReference type="EMBL" id="JAFHLR010000017">
    <property type="protein sequence ID" value="KAG5481809.1"/>
    <property type="molecule type" value="Genomic_DNA"/>
</dbReference>
<feature type="region of interest" description="Disordered" evidence="1">
    <location>
        <begin position="74"/>
        <end position="96"/>
    </location>
</feature>
<feature type="region of interest" description="Disordered" evidence="1">
    <location>
        <begin position="451"/>
        <end position="539"/>
    </location>
</feature>
<name>A0A836GZ54_9TRYP</name>
<comment type="caution">
    <text evidence="2">The sequence shown here is derived from an EMBL/GenBank/DDBJ whole genome shotgun (WGS) entry which is preliminary data.</text>
</comment>
<organism evidence="2 3">
    <name type="scientific">Leishmania orientalis</name>
    <dbReference type="NCBI Taxonomy" id="2249476"/>
    <lineage>
        <taxon>Eukaryota</taxon>
        <taxon>Discoba</taxon>
        <taxon>Euglenozoa</taxon>
        <taxon>Kinetoplastea</taxon>
        <taxon>Metakinetoplastina</taxon>
        <taxon>Trypanosomatida</taxon>
        <taxon>Trypanosomatidae</taxon>
        <taxon>Leishmaniinae</taxon>
        <taxon>Leishmania</taxon>
    </lineage>
</organism>
<feature type="compositionally biased region" description="Low complexity" evidence="1">
    <location>
        <begin position="985"/>
        <end position="998"/>
    </location>
</feature>